<dbReference type="PANTHER" id="PTHR36336">
    <property type="entry name" value="OS09G0560400 PROTEIN"/>
    <property type="match status" value="1"/>
</dbReference>
<dbReference type="EMBL" id="JAUHHV010000008">
    <property type="protein sequence ID" value="KAK1415695.1"/>
    <property type="molecule type" value="Genomic_DNA"/>
</dbReference>
<accession>A0AAD8NH31</accession>
<organism evidence="1 2">
    <name type="scientific">Tagetes erecta</name>
    <name type="common">African marigold</name>
    <dbReference type="NCBI Taxonomy" id="13708"/>
    <lineage>
        <taxon>Eukaryota</taxon>
        <taxon>Viridiplantae</taxon>
        <taxon>Streptophyta</taxon>
        <taxon>Embryophyta</taxon>
        <taxon>Tracheophyta</taxon>
        <taxon>Spermatophyta</taxon>
        <taxon>Magnoliopsida</taxon>
        <taxon>eudicotyledons</taxon>
        <taxon>Gunneridae</taxon>
        <taxon>Pentapetalae</taxon>
        <taxon>asterids</taxon>
        <taxon>campanulids</taxon>
        <taxon>Asterales</taxon>
        <taxon>Asteraceae</taxon>
        <taxon>Asteroideae</taxon>
        <taxon>Heliantheae alliance</taxon>
        <taxon>Tageteae</taxon>
        <taxon>Tagetes</taxon>
    </lineage>
</organism>
<dbReference type="Proteomes" id="UP001229421">
    <property type="component" value="Unassembled WGS sequence"/>
</dbReference>
<gene>
    <name evidence="1" type="ORF">QVD17_31480</name>
</gene>
<comment type="caution">
    <text evidence="1">The sequence shown here is derived from an EMBL/GenBank/DDBJ whole genome shotgun (WGS) entry which is preliminary data.</text>
</comment>
<dbReference type="AlphaFoldDB" id="A0AAD8NH31"/>
<dbReference type="PANTHER" id="PTHR36336:SF1">
    <property type="entry name" value="OS09G0560400 PROTEIN"/>
    <property type="match status" value="1"/>
</dbReference>
<evidence type="ECO:0000313" key="1">
    <source>
        <dbReference type="EMBL" id="KAK1415695.1"/>
    </source>
</evidence>
<keyword evidence="2" id="KW-1185">Reference proteome</keyword>
<protein>
    <submittedName>
        <fullName evidence="1">Uncharacterized protein</fullName>
    </submittedName>
</protein>
<sequence>MPTASSNFRSSLHFQHIFFIAAIAFNFFTLSSSDLPVPHESEGGRGVGLRGLKSFKEKATGTNITFDCSPSGPCVPCAYSEKKDENYRCSETGYRIPMRCVKIETPEEENENKKQKDRNLLEDSSNIEVGPEIYVTYRSCIPAVNEEKLSVLGFEGLMLMLLMSSSFVIFRRKGSLVMPGAIRLSTNPRHRKNLYRKKHAQAIISSQEQYCH</sequence>
<name>A0AAD8NH31_TARER</name>
<proteinExistence type="predicted"/>
<evidence type="ECO:0000313" key="2">
    <source>
        <dbReference type="Proteomes" id="UP001229421"/>
    </source>
</evidence>
<reference evidence="1" key="1">
    <citation type="journal article" date="2023" name="bioRxiv">
        <title>Improved chromosome-level genome assembly for marigold (Tagetes erecta).</title>
        <authorList>
            <person name="Jiang F."/>
            <person name="Yuan L."/>
            <person name="Wang S."/>
            <person name="Wang H."/>
            <person name="Xu D."/>
            <person name="Wang A."/>
            <person name="Fan W."/>
        </authorList>
    </citation>
    <scope>NUCLEOTIDE SEQUENCE</scope>
    <source>
        <strain evidence="1">WSJ</strain>
        <tissue evidence="1">Leaf</tissue>
    </source>
</reference>